<dbReference type="InterPro" id="IPR039426">
    <property type="entry name" value="TonB-dep_rcpt-like"/>
</dbReference>
<evidence type="ECO:0000256" key="4">
    <source>
        <dbReference type="ARBA" id="ARBA00022692"/>
    </source>
</evidence>
<dbReference type="Proteomes" id="UP000027821">
    <property type="component" value="Unassembled WGS sequence"/>
</dbReference>
<evidence type="ECO:0000256" key="5">
    <source>
        <dbReference type="ARBA" id="ARBA00023136"/>
    </source>
</evidence>
<evidence type="ECO:0000256" key="1">
    <source>
        <dbReference type="ARBA" id="ARBA00004571"/>
    </source>
</evidence>
<evidence type="ECO:0000256" key="2">
    <source>
        <dbReference type="ARBA" id="ARBA00022448"/>
    </source>
</evidence>
<dbReference type="eggNOG" id="COG4206">
    <property type="taxonomic scope" value="Bacteria"/>
</dbReference>
<dbReference type="SUPFAM" id="SSF56935">
    <property type="entry name" value="Porins"/>
    <property type="match status" value="1"/>
</dbReference>
<keyword evidence="11" id="KW-1185">Reference proteome</keyword>
<organism evidence="10 11">
    <name type="scientific">Anditalea andensis</name>
    <dbReference type="NCBI Taxonomy" id="1048983"/>
    <lineage>
        <taxon>Bacteria</taxon>
        <taxon>Pseudomonadati</taxon>
        <taxon>Bacteroidota</taxon>
        <taxon>Cytophagia</taxon>
        <taxon>Cytophagales</taxon>
        <taxon>Cytophagaceae</taxon>
        <taxon>Anditalea</taxon>
    </lineage>
</organism>
<keyword evidence="5 7" id="KW-0472">Membrane</keyword>
<dbReference type="NCBIfam" id="TIGR04057">
    <property type="entry name" value="SusC_RagA_signa"/>
    <property type="match status" value="1"/>
</dbReference>
<dbReference type="SUPFAM" id="SSF49464">
    <property type="entry name" value="Carboxypeptidase regulatory domain-like"/>
    <property type="match status" value="1"/>
</dbReference>
<dbReference type="Gene3D" id="2.170.130.10">
    <property type="entry name" value="TonB-dependent receptor, plug domain"/>
    <property type="match status" value="1"/>
</dbReference>
<dbReference type="Pfam" id="PF07715">
    <property type="entry name" value="Plug"/>
    <property type="match status" value="1"/>
</dbReference>
<dbReference type="PROSITE" id="PS52016">
    <property type="entry name" value="TONB_DEPENDENT_REC_3"/>
    <property type="match status" value="1"/>
</dbReference>
<keyword evidence="2 7" id="KW-0813">Transport</keyword>
<dbReference type="GO" id="GO:0009279">
    <property type="term" value="C:cell outer membrane"/>
    <property type="evidence" value="ECO:0007669"/>
    <property type="project" value="UniProtKB-SubCell"/>
</dbReference>
<dbReference type="RefSeq" id="WP_035072402.1">
    <property type="nucleotide sequence ID" value="NZ_JMIH01000015.1"/>
</dbReference>
<evidence type="ECO:0000313" key="11">
    <source>
        <dbReference type="Proteomes" id="UP000027821"/>
    </source>
</evidence>
<dbReference type="InterPro" id="IPR037066">
    <property type="entry name" value="Plug_dom_sf"/>
</dbReference>
<accession>A0A074L1Q4</accession>
<keyword evidence="4 7" id="KW-0812">Transmembrane</keyword>
<protein>
    <submittedName>
        <fullName evidence="10">TonB-dependent receptor</fullName>
    </submittedName>
</protein>
<keyword evidence="8" id="KW-0732">Signal</keyword>
<comment type="similarity">
    <text evidence="7">Belongs to the TonB-dependent receptor family.</text>
</comment>
<dbReference type="InterPro" id="IPR023996">
    <property type="entry name" value="TonB-dep_OMP_SusC/RagA"/>
</dbReference>
<dbReference type="FunFam" id="2.60.40.1120:FF:000003">
    <property type="entry name" value="Outer membrane protein Omp121"/>
    <property type="match status" value="1"/>
</dbReference>
<feature type="chain" id="PRO_5001697774" evidence="8">
    <location>
        <begin position="29"/>
        <end position="1033"/>
    </location>
</feature>
<dbReference type="NCBIfam" id="TIGR04056">
    <property type="entry name" value="OMP_RagA_SusC"/>
    <property type="match status" value="1"/>
</dbReference>
<dbReference type="InterPro" id="IPR036942">
    <property type="entry name" value="Beta-barrel_TonB_sf"/>
</dbReference>
<keyword evidence="3 7" id="KW-1134">Transmembrane beta strand</keyword>
<keyword evidence="10" id="KW-0675">Receptor</keyword>
<proteinExistence type="inferred from homology"/>
<evidence type="ECO:0000256" key="3">
    <source>
        <dbReference type="ARBA" id="ARBA00022452"/>
    </source>
</evidence>
<dbReference type="Gene3D" id="2.60.40.1120">
    <property type="entry name" value="Carboxypeptidase-like, regulatory domain"/>
    <property type="match status" value="1"/>
</dbReference>
<gene>
    <name evidence="10" type="ORF">EL17_06750</name>
</gene>
<evidence type="ECO:0000256" key="8">
    <source>
        <dbReference type="SAM" id="SignalP"/>
    </source>
</evidence>
<name>A0A074L1Q4_9BACT</name>
<dbReference type="Pfam" id="PF13715">
    <property type="entry name" value="CarbopepD_reg_2"/>
    <property type="match status" value="1"/>
</dbReference>
<sequence>MKLKFLPPKLLMAFMVLVSSIGPIQVIASPASSNVTVSDFEDITITGRVISAADGEPIPGASVTVKGTTRGVPTDMDGAFEISVPDENAVLVVSFIGFMSQEVPVGNRTLLNVQLQEDVSSLDEVVVVGYGTQRRADITGSVAIVETSEMKKFATSDVAQMLQGRVSGVQVTADGQPGAVPNVRVRGVGTFGNNQPLYVVDGVPVGTTVRDFNPNDIESMQVLKDASATAIYGSRAANGVVIITTRQGRKNTDLTVEYNGYYGIDQVWQRMPVLGRENYQMMANEVRVNAGRPLIPGNNPTSPVYINDVDNDWQQLGFKNGMRQNHNLGFSGGGERTTYNLSLDFFGNDGILVGNGPSYDRYSARLNTTAEKGIFKMGSSFYYTHSRENTLTFNDQVLTGGRPPLVNDLLMTPPTMRLYNPNNVGGFGGTDADVHSVIALNAPGINTLFENWVDVDRIFANIFGELQLLDKDGHRLKYRVNLGWDKTMTRDFSLVPEFNMGYFFNNAIARLNDGSRIFTVGLVENTLNYNKSFGNHNLDVLIGHTFQANSTINRNGYTEGLPRPYYPVLSNGTNQTASGSEFRSALDSYLGRINYDYDGKYLMTATIRQDGSSRFAPASRYGVFPSLALGWRISQEEFFPFNQDAVSDLKIRGSYGQLGNQEIGDYLYQNYVNRNIPYHFAGDDVVIGGIQTALVDPDIQWETATSMNIGLDGTLFKGKLTFAADYYNKTTTDLLVGVPIPASTGSINTAPVVNAGSLRNKGLDFDLGYHKYEGEFTFDINANVSTLSNEVLSLGGSNEPIYGVGTITRVGGEVGEHFGWLYDGLFQSQEEIQNHAFQNASTSPGDVRFVDVNGDGVINDADRVALGSSIPSLTYGFNFSARYKSFDFTTFASGASGYDIHSRLYRTLMHTSDFINWHEDILERWTPENTNTDIPRVVEFDPNNNGRDSNRPGWLQPGRHLRLNTVSLGYTIPENSIQGIRTARVYVTLQNLYTFQNYKAYNPDFTSGVFEPAFDNGSYPLPRTYMLGVQLSF</sequence>
<comment type="caution">
    <text evidence="10">The sequence shown here is derived from an EMBL/GenBank/DDBJ whole genome shotgun (WGS) entry which is preliminary data.</text>
</comment>
<dbReference type="InterPro" id="IPR012910">
    <property type="entry name" value="Plug_dom"/>
</dbReference>
<dbReference type="AlphaFoldDB" id="A0A074L1Q4"/>
<dbReference type="InterPro" id="IPR008969">
    <property type="entry name" value="CarboxyPept-like_regulatory"/>
</dbReference>
<dbReference type="STRING" id="1048983.EL17_06750"/>
<dbReference type="Gene3D" id="2.40.170.20">
    <property type="entry name" value="TonB-dependent receptor, beta-barrel domain"/>
    <property type="match status" value="1"/>
</dbReference>
<reference evidence="10 11" key="1">
    <citation type="submission" date="2014-04" db="EMBL/GenBank/DDBJ databases">
        <title>Characterization and application of a salt tolerant electro-active bacterium.</title>
        <authorList>
            <person name="Yang L."/>
            <person name="Wei S."/>
            <person name="Tay Q.X.M."/>
        </authorList>
    </citation>
    <scope>NUCLEOTIDE SEQUENCE [LARGE SCALE GENOMIC DNA]</scope>
    <source>
        <strain evidence="10 11">LY1</strain>
    </source>
</reference>
<dbReference type="EMBL" id="JMIH01000015">
    <property type="protein sequence ID" value="KEO74430.1"/>
    <property type="molecule type" value="Genomic_DNA"/>
</dbReference>
<feature type="signal peptide" evidence="8">
    <location>
        <begin position="1"/>
        <end position="28"/>
    </location>
</feature>
<dbReference type="FunFam" id="2.170.130.10:FF:000008">
    <property type="entry name" value="SusC/RagA family TonB-linked outer membrane protein"/>
    <property type="match status" value="1"/>
</dbReference>
<dbReference type="InterPro" id="IPR023997">
    <property type="entry name" value="TonB-dep_OMP_SusC/RagA_CS"/>
</dbReference>
<keyword evidence="6 7" id="KW-0998">Cell outer membrane</keyword>
<evidence type="ECO:0000259" key="9">
    <source>
        <dbReference type="Pfam" id="PF07715"/>
    </source>
</evidence>
<comment type="subcellular location">
    <subcellularLocation>
        <location evidence="1 7">Cell outer membrane</location>
        <topology evidence="1 7">Multi-pass membrane protein</topology>
    </subcellularLocation>
</comment>
<evidence type="ECO:0000256" key="6">
    <source>
        <dbReference type="ARBA" id="ARBA00023237"/>
    </source>
</evidence>
<evidence type="ECO:0000313" key="10">
    <source>
        <dbReference type="EMBL" id="KEO74430.1"/>
    </source>
</evidence>
<evidence type="ECO:0000256" key="7">
    <source>
        <dbReference type="PROSITE-ProRule" id="PRU01360"/>
    </source>
</evidence>
<feature type="domain" description="TonB-dependent receptor plug" evidence="9">
    <location>
        <begin position="136"/>
        <end position="240"/>
    </location>
</feature>